<dbReference type="AlphaFoldDB" id="A0A3B0ZG39"/>
<feature type="compositionally biased region" description="Polar residues" evidence="1">
    <location>
        <begin position="30"/>
        <end position="41"/>
    </location>
</feature>
<evidence type="ECO:0000313" key="2">
    <source>
        <dbReference type="EMBL" id="VAW90551.1"/>
    </source>
</evidence>
<feature type="compositionally biased region" description="Basic and acidic residues" evidence="1">
    <location>
        <begin position="51"/>
        <end position="61"/>
    </location>
</feature>
<organism evidence="2">
    <name type="scientific">hydrothermal vent metagenome</name>
    <dbReference type="NCBI Taxonomy" id="652676"/>
    <lineage>
        <taxon>unclassified sequences</taxon>
        <taxon>metagenomes</taxon>
        <taxon>ecological metagenomes</taxon>
    </lineage>
</organism>
<accession>A0A3B0ZG39</accession>
<feature type="region of interest" description="Disordered" evidence="1">
    <location>
        <begin position="30"/>
        <end position="61"/>
    </location>
</feature>
<name>A0A3B0ZG39_9ZZZZ</name>
<gene>
    <name evidence="2" type="ORF">MNBD_GAMMA17-1799</name>
</gene>
<proteinExistence type="predicted"/>
<dbReference type="EMBL" id="UOFQ01000206">
    <property type="protein sequence ID" value="VAW90551.1"/>
    <property type="molecule type" value="Genomic_DNA"/>
</dbReference>
<protein>
    <submittedName>
        <fullName evidence="2">Uncharacterized protein</fullName>
    </submittedName>
</protein>
<evidence type="ECO:0000256" key="1">
    <source>
        <dbReference type="SAM" id="MobiDB-lite"/>
    </source>
</evidence>
<sequence>MMGMMIEAILVAFTLGGVIGAAVAVHLKSSTDTSEQWSQDTAPEDESLVYVKEEQRRQKRR</sequence>
<reference evidence="2" key="1">
    <citation type="submission" date="2018-06" db="EMBL/GenBank/DDBJ databases">
        <authorList>
            <person name="Zhirakovskaya E."/>
        </authorList>
    </citation>
    <scope>NUCLEOTIDE SEQUENCE</scope>
</reference>